<dbReference type="GO" id="GO:0009035">
    <property type="term" value="F:type I site-specific deoxyribonuclease activity"/>
    <property type="evidence" value="ECO:0007669"/>
    <property type="project" value="UniProtKB-EC"/>
</dbReference>
<keyword evidence="1" id="KW-0378">Hydrolase</keyword>
<evidence type="ECO:0000313" key="1">
    <source>
        <dbReference type="EMBL" id="CAA9347430.1"/>
    </source>
</evidence>
<sequence length="90" mass="10298">MTFVKGDGDRNEADTCREYVLPKLTQAGWDEPPRSFTEQKTFTDCRIMVSGLKARRGPQKRVDYLLRYTSDFPIAVVETKRERKTPGAGL</sequence>
<proteinExistence type="predicted"/>
<gene>
    <name evidence="1" type="ORF">AVDCRST_MAG93-6959</name>
</gene>
<name>A0A6J4M1C1_9CHLR</name>
<dbReference type="EC" id="3.1.21.3" evidence="1"/>
<dbReference type="Gene3D" id="3.90.1570.30">
    <property type="match status" value="1"/>
</dbReference>
<organism evidence="1">
    <name type="scientific">uncultured Chloroflexia bacterium</name>
    <dbReference type="NCBI Taxonomy" id="1672391"/>
    <lineage>
        <taxon>Bacteria</taxon>
        <taxon>Bacillati</taxon>
        <taxon>Chloroflexota</taxon>
        <taxon>Chloroflexia</taxon>
        <taxon>environmental samples</taxon>
    </lineage>
</organism>
<reference evidence="1" key="1">
    <citation type="submission" date="2020-02" db="EMBL/GenBank/DDBJ databases">
        <authorList>
            <person name="Meier V. D."/>
        </authorList>
    </citation>
    <scope>NUCLEOTIDE SEQUENCE</scope>
    <source>
        <strain evidence="1">AVDCRST_MAG93</strain>
    </source>
</reference>
<protein>
    <submittedName>
        <fullName evidence="1">Type I restriction-modification system, restriction subunit R</fullName>
        <ecNumber evidence="1">3.1.21.3</ecNumber>
    </submittedName>
</protein>
<dbReference type="EMBL" id="CADCTR010002343">
    <property type="protein sequence ID" value="CAA9347430.1"/>
    <property type="molecule type" value="Genomic_DNA"/>
</dbReference>
<dbReference type="AlphaFoldDB" id="A0A6J4M1C1"/>
<accession>A0A6J4M1C1</accession>